<name>A0A7W7IN26_9CAUL</name>
<protein>
    <submittedName>
        <fullName evidence="6">3-hydroxyisobutyrate dehydrogenase-like beta-hydroxyacid dehydrogenase</fullName>
    </submittedName>
</protein>
<dbReference type="InterPro" id="IPR029154">
    <property type="entry name" value="HIBADH-like_NADP-bd"/>
</dbReference>
<dbReference type="GO" id="GO:0051287">
    <property type="term" value="F:NAD binding"/>
    <property type="evidence" value="ECO:0007669"/>
    <property type="project" value="InterPro"/>
</dbReference>
<keyword evidence="7" id="KW-1185">Reference proteome</keyword>
<accession>A0A7W7IN26</accession>
<evidence type="ECO:0000256" key="1">
    <source>
        <dbReference type="ARBA" id="ARBA00023002"/>
    </source>
</evidence>
<feature type="active site" evidence="3">
    <location>
        <position position="168"/>
    </location>
</feature>
<dbReference type="Proteomes" id="UP000539957">
    <property type="component" value="Unassembled WGS sequence"/>
</dbReference>
<dbReference type="Pfam" id="PF03446">
    <property type="entry name" value="NAD_binding_2"/>
    <property type="match status" value="1"/>
</dbReference>
<keyword evidence="1" id="KW-0560">Oxidoreductase</keyword>
<dbReference type="InterPro" id="IPR015815">
    <property type="entry name" value="HIBADH-related"/>
</dbReference>
<feature type="domain" description="3-hydroxyisobutyrate dehydrogenase-like NAD-binding" evidence="5">
    <location>
        <begin position="162"/>
        <end position="254"/>
    </location>
</feature>
<evidence type="ECO:0000256" key="2">
    <source>
        <dbReference type="ARBA" id="ARBA00023027"/>
    </source>
</evidence>
<gene>
    <name evidence="6" type="ORF">HNP32_000911</name>
</gene>
<dbReference type="PANTHER" id="PTHR43060">
    <property type="entry name" value="3-HYDROXYISOBUTYRATE DEHYDROGENASE-LIKE 1, MITOCHONDRIAL-RELATED"/>
    <property type="match status" value="1"/>
</dbReference>
<evidence type="ECO:0000313" key="6">
    <source>
        <dbReference type="EMBL" id="MBB4797187.1"/>
    </source>
</evidence>
<proteinExistence type="predicted"/>
<evidence type="ECO:0000259" key="4">
    <source>
        <dbReference type="Pfam" id="PF03446"/>
    </source>
</evidence>
<dbReference type="SUPFAM" id="SSF48179">
    <property type="entry name" value="6-phosphogluconate dehydrogenase C-terminal domain-like"/>
    <property type="match status" value="1"/>
</dbReference>
<organism evidence="6 7">
    <name type="scientific">Brevundimonas bullata</name>
    <dbReference type="NCBI Taxonomy" id="13160"/>
    <lineage>
        <taxon>Bacteria</taxon>
        <taxon>Pseudomonadati</taxon>
        <taxon>Pseudomonadota</taxon>
        <taxon>Alphaproteobacteria</taxon>
        <taxon>Caulobacterales</taxon>
        <taxon>Caulobacteraceae</taxon>
        <taxon>Brevundimonas</taxon>
    </lineage>
</organism>
<dbReference type="PANTHER" id="PTHR43060:SF15">
    <property type="entry name" value="3-HYDROXYISOBUTYRATE DEHYDROGENASE-LIKE 1, MITOCHONDRIAL-RELATED"/>
    <property type="match status" value="1"/>
</dbReference>
<dbReference type="AlphaFoldDB" id="A0A7W7IN26"/>
<sequence>MKVGWIGLGQIGVPMALRILQSGHDLKAFVRKPAEGEDVRAAGAIACGSGAEAAIDVDILGVCLFDDHQIHQALILDGALAAMRADSVVMVHTTGDPELFGRLSAHAPAGVRLLDVAFSGDRDAVLAGRIAVMAGGEAQALAAARPVLESYASRILHVGALGDGRRAKLLNNLLFAAQMSLAAEVRIQADHWGLDPDLTVQAVMTSSGASYAMSRFQGGAAALERIKPYLDKDVAMACAALGDDHRLPLTLAAAGAWG</sequence>
<dbReference type="Gene3D" id="1.10.1040.10">
    <property type="entry name" value="N-(1-d-carboxylethyl)-l-norvaline Dehydrogenase, domain 2"/>
    <property type="match status" value="1"/>
</dbReference>
<evidence type="ECO:0000259" key="5">
    <source>
        <dbReference type="Pfam" id="PF14833"/>
    </source>
</evidence>
<dbReference type="SUPFAM" id="SSF51735">
    <property type="entry name" value="NAD(P)-binding Rossmann-fold domains"/>
    <property type="match status" value="1"/>
</dbReference>
<evidence type="ECO:0000313" key="7">
    <source>
        <dbReference type="Proteomes" id="UP000539957"/>
    </source>
</evidence>
<dbReference type="InterPro" id="IPR013328">
    <property type="entry name" value="6PGD_dom2"/>
</dbReference>
<reference evidence="6 7" key="1">
    <citation type="submission" date="2020-08" db="EMBL/GenBank/DDBJ databases">
        <title>Functional genomics of gut bacteria from endangered species of beetles.</title>
        <authorList>
            <person name="Carlos-Shanley C."/>
        </authorList>
    </citation>
    <scope>NUCLEOTIDE SEQUENCE [LARGE SCALE GENOMIC DNA]</scope>
    <source>
        <strain evidence="6 7">S00123</strain>
    </source>
</reference>
<dbReference type="PIRSF" id="PIRSF000103">
    <property type="entry name" value="HIBADH"/>
    <property type="match status" value="1"/>
</dbReference>
<dbReference type="Pfam" id="PF14833">
    <property type="entry name" value="NAD_binding_11"/>
    <property type="match status" value="1"/>
</dbReference>
<comment type="caution">
    <text evidence="6">The sequence shown here is derived from an EMBL/GenBank/DDBJ whole genome shotgun (WGS) entry which is preliminary data.</text>
</comment>
<dbReference type="Gene3D" id="3.40.50.720">
    <property type="entry name" value="NAD(P)-binding Rossmann-like Domain"/>
    <property type="match status" value="1"/>
</dbReference>
<dbReference type="RefSeq" id="WP_184267614.1">
    <property type="nucleotide sequence ID" value="NZ_JACHKY010000002.1"/>
</dbReference>
<dbReference type="InterPro" id="IPR036291">
    <property type="entry name" value="NAD(P)-bd_dom_sf"/>
</dbReference>
<dbReference type="GO" id="GO:0016491">
    <property type="term" value="F:oxidoreductase activity"/>
    <property type="evidence" value="ECO:0007669"/>
    <property type="project" value="UniProtKB-KW"/>
</dbReference>
<evidence type="ECO:0000256" key="3">
    <source>
        <dbReference type="PIRSR" id="PIRSR000103-1"/>
    </source>
</evidence>
<dbReference type="GO" id="GO:0050661">
    <property type="term" value="F:NADP binding"/>
    <property type="evidence" value="ECO:0007669"/>
    <property type="project" value="InterPro"/>
</dbReference>
<dbReference type="InterPro" id="IPR008927">
    <property type="entry name" value="6-PGluconate_DH-like_C_sf"/>
</dbReference>
<feature type="domain" description="6-phosphogluconate dehydrogenase NADP-binding" evidence="4">
    <location>
        <begin position="2"/>
        <end position="159"/>
    </location>
</feature>
<dbReference type="EMBL" id="JACHKY010000002">
    <property type="protein sequence ID" value="MBB4797187.1"/>
    <property type="molecule type" value="Genomic_DNA"/>
</dbReference>
<dbReference type="InterPro" id="IPR006115">
    <property type="entry name" value="6PGDH_NADP-bd"/>
</dbReference>
<keyword evidence="2" id="KW-0520">NAD</keyword>